<evidence type="ECO:0000313" key="3">
    <source>
        <dbReference type="Proteomes" id="UP000646749"/>
    </source>
</evidence>
<dbReference type="EMBL" id="BONW01000009">
    <property type="protein sequence ID" value="GIG87218.1"/>
    <property type="molecule type" value="Genomic_DNA"/>
</dbReference>
<proteinExistence type="predicted"/>
<feature type="region of interest" description="Disordered" evidence="1">
    <location>
        <begin position="1"/>
        <end position="61"/>
    </location>
</feature>
<evidence type="ECO:0000313" key="2">
    <source>
        <dbReference type="EMBL" id="GIG87218.1"/>
    </source>
</evidence>
<organism evidence="2 3">
    <name type="scientific">Plantactinospora endophytica</name>
    <dbReference type="NCBI Taxonomy" id="673535"/>
    <lineage>
        <taxon>Bacteria</taxon>
        <taxon>Bacillati</taxon>
        <taxon>Actinomycetota</taxon>
        <taxon>Actinomycetes</taxon>
        <taxon>Micromonosporales</taxon>
        <taxon>Micromonosporaceae</taxon>
        <taxon>Plantactinospora</taxon>
    </lineage>
</organism>
<protein>
    <submittedName>
        <fullName evidence="2">Uncharacterized protein</fullName>
    </submittedName>
</protein>
<reference evidence="2 3" key="1">
    <citation type="submission" date="2021-01" db="EMBL/GenBank/DDBJ databases">
        <title>Whole genome shotgun sequence of Plantactinospora endophytica NBRC 110450.</title>
        <authorList>
            <person name="Komaki H."/>
            <person name="Tamura T."/>
        </authorList>
    </citation>
    <scope>NUCLEOTIDE SEQUENCE [LARGE SCALE GENOMIC DNA]</scope>
    <source>
        <strain evidence="2 3">NBRC 110450</strain>
    </source>
</reference>
<gene>
    <name evidence="2" type="ORF">Pen02_21540</name>
</gene>
<accession>A0ABQ4DXN5</accession>
<evidence type="ECO:0000256" key="1">
    <source>
        <dbReference type="SAM" id="MobiDB-lite"/>
    </source>
</evidence>
<dbReference type="Proteomes" id="UP000646749">
    <property type="component" value="Unassembled WGS sequence"/>
</dbReference>
<name>A0ABQ4DXN5_9ACTN</name>
<feature type="compositionally biased region" description="Basic and acidic residues" evidence="1">
    <location>
        <begin position="44"/>
        <end position="61"/>
    </location>
</feature>
<sequence>MDPSGRGNAVPNGGGTVPGRRSRNETTVGGRTGTDETTAGAPRKTVDMSRERTEGTDAGRD</sequence>
<keyword evidence="3" id="KW-1185">Reference proteome</keyword>
<comment type="caution">
    <text evidence="2">The sequence shown here is derived from an EMBL/GenBank/DDBJ whole genome shotgun (WGS) entry which is preliminary data.</text>
</comment>